<evidence type="ECO:0000313" key="4">
    <source>
        <dbReference type="Proteomes" id="UP000054324"/>
    </source>
</evidence>
<dbReference type="RefSeq" id="XP_009171532.1">
    <property type="nucleotide sequence ID" value="XM_009173268.1"/>
</dbReference>
<proteinExistence type="predicted"/>
<organism evidence="3 4">
    <name type="scientific">Opisthorchis viverrini</name>
    <name type="common">Southeast Asian liver fluke</name>
    <dbReference type="NCBI Taxonomy" id="6198"/>
    <lineage>
        <taxon>Eukaryota</taxon>
        <taxon>Metazoa</taxon>
        <taxon>Spiralia</taxon>
        <taxon>Lophotrochozoa</taxon>
        <taxon>Platyhelminthes</taxon>
        <taxon>Trematoda</taxon>
        <taxon>Digenea</taxon>
        <taxon>Opisthorchiida</taxon>
        <taxon>Opisthorchiata</taxon>
        <taxon>Opisthorchiidae</taxon>
        <taxon>Opisthorchis</taxon>
    </lineage>
</organism>
<evidence type="ECO:0000256" key="1">
    <source>
        <dbReference type="SAM" id="MobiDB-lite"/>
    </source>
</evidence>
<dbReference type="STRING" id="6198.A0A075AAY9"/>
<dbReference type="PANTHER" id="PTHR21258">
    <property type="entry name" value="DOCKING PROTEIN RELATED"/>
    <property type="match status" value="1"/>
</dbReference>
<dbReference type="EMBL" id="KL596799">
    <property type="protein sequence ID" value="KER24739.1"/>
    <property type="molecule type" value="Genomic_DNA"/>
</dbReference>
<protein>
    <recommendedName>
        <fullName evidence="2">IRS-type PTB domain-containing protein</fullName>
    </recommendedName>
</protein>
<sequence length="591" mass="67056">MQETDYETLDIPDTKLTVPLKQFRLCHKKVLPEDGYTSKHLAGKQLRCAKLIQTPLFRIHLSSRILFAKKHMWIGFTNRCEQELWYITLHTLITRRTQHVQCLKSSESGSPLHWDISQPSELDFLASALPCMLDNEVYESTSVTDAYEVSVIQTEKARELGISGRYLLKITPMAFELLDPLYHATIQVWPLRYVRKFGVHMKRLYLICGSGCHQGKGLFIFLVQDATVIQNRLLLLAHQPLSSSVLSRRITHPHITSTPLLPHEVTANGATKSEGYWFEGESPVNQASRISMSPFKLDPLINEQGPNSSRPAHDYALSSPRQTQSSVTFENGLNYSNQTRAPCEHKQASGKWFTDGCSQTSADSNSVNEETNLGEENEELKRETQTPDPIFRSFLMRGHAQAQKLKHFGNQPVYANTGNFPSPVQLDNTVPGAERMTDGRWEDKVEDHPLRSQVNSVKRSWGPIYHFEPIDEKEERVSRSESGSTIRAQEDDHPVVTSSTPGDEILEEELFGSEVGRSEWNEKQGKREKSVLRENSIRRVITRSATWNGWLFGKPLDLQASEHKVLDATVQTEDEDDSMHSGSDIAIRTTF</sequence>
<feature type="compositionally biased region" description="Polar residues" evidence="1">
    <location>
        <begin position="356"/>
        <end position="367"/>
    </location>
</feature>
<dbReference type="GO" id="GO:0007169">
    <property type="term" value="P:cell surface receptor protein tyrosine kinase signaling pathway"/>
    <property type="evidence" value="ECO:0007669"/>
    <property type="project" value="TreeGrafter"/>
</dbReference>
<dbReference type="KEGG" id="ovi:T265_07689"/>
<dbReference type="SUPFAM" id="SSF50729">
    <property type="entry name" value="PH domain-like"/>
    <property type="match status" value="1"/>
</dbReference>
<feature type="region of interest" description="Disordered" evidence="1">
    <location>
        <begin position="472"/>
        <end position="500"/>
    </location>
</feature>
<dbReference type="GO" id="GO:0005737">
    <property type="term" value="C:cytoplasm"/>
    <property type="evidence" value="ECO:0007669"/>
    <property type="project" value="TreeGrafter"/>
</dbReference>
<dbReference type="InterPro" id="IPR002404">
    <property type="entry name" value="IRS_PTB"/>
</dbReference>
<dbReference type="GeneID" id="20321868"/>
<dbReference type="InterPro" id="IPR011993">
    <property type="entry name" value="PH-like_dom_sf"/>
</dbReference>
<accession>A0A075AAY9</accession>
<evidence type="ECO:0000313" key="3">
    <source>
        <dbReference type="EMBL" id="KER24739.1"/>
    </source>
</evidence>
<feature type="domain" description="IRS-type PTB" evidence="2">
    <location>
        <begin position="143"/>
        <end position="247"/>
    </location>
</feature>
<reference evidence="3 4" key="1">
    <citation type="submission" date="2013-11" db="EMBL/GenBank/DDBJ databases">
        <title>Opisthorchis viverrini - life in the bile duct.</title>
        <authorList>
            <person name="Young N.D."/>
            <person name="Nagarajan N."/>
            <person name="Lin S.J."/>
            <person name="Korhonen P.K."/>
            <person name="Jex A.R."/>
            <person name="Hall R.S."/>
            <person name="Safavi-Hemami H."/>
            <person name="Kaewkong W."/>
            <person name="Bertrand D."/>
            <person name="Gao S."/>
            <person name="Seet Q."/>
            <person name="Wongkham S."/>
            <person name="Teh B.T."/>
            <person name="Wongkham C."/>
            <person name="Intapan P.M."/>
            <person name="Maleewong W."/>
            <person name="Yang X."/>
            <person name="Hu M."/>
            <person name="Wang Z."/>
            <person name="Hofmann A."/>
            <person name="Sternberg P.W."/>
            <person name="Tan P."/>
            <person name="Wang J."/>
            <person name="Gasser R.B."/>
        </authorList>
    </citation>
    <scope>NUCLEOTIDE SEQUENCE [LARGE SCALE GENOMIC DNA]</scope>
</reference>
<dbReference type="Gene3D" id="2.30.29.30">
    <property type="entry name" value="Pleckstrin-homology domain (PH domain)/Phosphotyrosine-binding domain (PTB)"/>
    <property type="match status" value="1"/>
</dbReference>
<feature type="region of interest" description="Disordered" evidence="1">
    <location>
        <begin position="571"/>
        <end position="591"/>
    </location>
</feature>
<dbReference type="Proteomes" id="UP000054324">
    <property type="component" value="Unassembled WGS sequence"/>
</dbReference>
<name>A0A075AAY9_OPIVI</name>
<dbReference type="InterPro" id="IPR050996">
    <property type="entry name" value="Docking_Protein_DOK"/>
</dbReference>
<dbReference type="CTD" id="20321868"/>
<dbReference type="SMART" id="SM01244">
    <property type="entry name" value="IRS"/>
    <property type="match status" value="1"/>
</dbReference>
<evidence type="ECO:0000259" key="2">
    <source>
        <dbReference type="PROSITE" id="PS51064"/>
    </source>
</evidence>
<dbReference type="PROSITE" id="PS51064">
    <property type="entry name" value="IRS_PTB"/>
    <property type="match status" value="1"/>
</dbReference>
<feature type="region of interest" description="Disordered" evidence="1">
    <location>
        <begin position="300"/>
        <end position="326"/>
    </location>
</feature>
<gene>
    <name evidence="3" type="ORF">T265_07689</name>
</gene>
<dbReference type="PANTHER" id="PTHR21258:SF62">
    <property type="entry name" value="INSULIN RECEPTOR SUBSTRATE 1"/>
    <property type="match status" value="1"/>
</dbReference>
<dbReference type="OrthoDB" id="6238113at2759"/>
<dbReference type="AlphaFoldDB" id="A0A075AAY9"/>
<feature type="region of interest" description="Disordered" evidence="1">
    <location>
        <begin position="355"/>
        <end position="385"/>
    </location>
</feature>
<keyword evidence="4" id="KW-1185">Reference proteome</keyword>
<dbReference type="Pfam" id="PF02174">
    <property type="entry name" value="IRS"/>
    <property type="match status" value="1"/>
</dbReference>